<keyword evidence="2" id="KW-0472">Membrane</keyword>
<evidence type="ECO:0000313" key="3">
    <source>
        <dbReference type="EMBL" id="MBD3933136.1"/>
    </source>
</evidence>
<dbReference type="Proteomes" id="UP000632289">
    <property type="component" value="Unassembled WGS sequence"/>
</dbReference>
<comment type="caution">
    <text evidence="3">The sequence shown here is derived from an EMBL/GenBank/DDBJ whole genome shotgun (WGS) entry which is preliminary data.</text>
</comment>
<name>A0A927IEA2_9ACTN</name>
<feature type="region of interest" description="Disordered" evidence="1">
    <location>
        <begin position="1"/>
        <end position="43"/>
    </location>
</feature>
<feature type="compositionally biased region" description="Low complexity" evidence="1">
    <location>
        <begin position="145"/>
        <end position="158"/>
    </location>
</feature>
<feature type="transmembrane region" description="Helical" evidence="2">
    <location>
        <begin position="73"/>
        <end position="93"/>
    </location>
</feature>
<proteinExistence type="predicted"/>
<keyword evidence="4" id="KW-1185">Reference proteome</keyword>
<feature type="region of interest" description="Disordered" evidence="1">
    <location>
        <begin position="96"/>
        <end position="304"/>
    </location>
</feature>
<evidence type="ECO:0000256" key="1">
    <source>
        <dbReference type="SAM" id="MobiDB-lite"/>
    </source>
</evidence>
<feature type="transmembrane region" description="Helical" evidence="2">
    <location>
        <begin position="334"/>
        <end position="354"/>
    </location>
</feature>
<protein>
    <submittedName>
        <fullName evidence="3">Uncharacterized protein</fullName>
    </submittedName>
</protein>
<feature type="compositionally biased region" description="Low complexity" evidence="1">
    <location>
        <begin position="195"/>
        <end position="212"/>
    </location>
</feature>
<keyword evidence="2" id="KW-0812">Transmembrane</keyword>
<feature type="compositionally biased region" description="Basic and acidic residues" evidence="1">
    <location>
        <begin position="213"/>
        <end position="222"/>
    </location>
</feature>
<reference evidence="3" key="1">
    <citation type="submission" date="2020-09" db="EMBL/GenBank/DDBJ databases">
        <title>Secondary metabolite and genome analysis of marine Streptomyces chumphonensis KK1-2T.</title>
        <authorList>
            <person name="Phongsopitanun W."/>
            <person name="Kanchanasin P."/>
            <person name="Pittayakhajonwut P."/>
            <person name="Suwanborirux K."/>
            <person name="Tanasupawat S."/>
        </authorList>
    </citation>
    <scope>NUCLEOTIDE SEQUENCE</scope>
    <source>
        <strain evidence="3">KK1-2</strain>
    </source>
</reference>
<feature type="compositionally biased region" description="Low complexity" evidence="1">
    <location>
        <begin position="244"/>
        <end position="269"/>
    </location>
</feature>
<accession>A0A927IEA2</accession>
<organism evidence="3 4">
    <name type="scientific">Streptomyces chumphonensis</name>
    <dbReference type="NCBI Taxonomy" id="1214925"/>
    <lineage>
        <taxon>Bacteria</taxon>
        <taxon>Bacillati</taxon>
        <taxon>Actinomycetota</taxon>
        <taxon>Actinomycetes</taxon>
        <taxon>Kitasatosporales</taxon>
        <taxon>Streptomycetaceae</taxon>
        <taxon>Streptomyces</taxon>
    </lineage>
</organism>
<dbReference type="AlphaFoldDB" id="A0A927IEA2"/>
<sequence>MTADLHTTTSTADAGTTAPIPTAPAPRRPEQGDASAPGPAHTPGGIPAVPVAVMAANSVVGGVSAAALAAGPMAALAAVLGAGMLTAGTAAACRTTNRRRSTGIGTGNGSTRPSPERTGARTAHGSGAGISSGRRSAGSGGRTGTGTASAGTRSASSTNRPGRTGPADGSGIKAGRVSGARLASSAGGVRKLRRQQAAATPTRAQRRQQQTAARREVADARRAARAHRSSVGTGPGTKSQPSRNSSSTALGHSSGSASSSPRARNAAANSGGGKSGRRSPGQVVRSVPATLRAAHRKRQDETADLRAKRAQKARMAASARRTLLRALVRARLRYLARALPAAALALPLGLLGLLTTPLGRKLGWAWLMYPGRRLYAAMTATARARLTEDLAQAASNDDEREDDEISDRVPRGRNANTTEGTGMDDGQFGFAEAAAEMETAAQKYDPESMMEVMAAIHSIPEGLQSIANIFALLVERSDAEYPMDPAVGEALADVHHLLTQAVTGAEEVCKTFGTAHEADIERLEAPRNGEEKWNYLGD</sequence>
<feature type="compositionally biased region" description="Polar residues" evidence="1">
    <location>
        <begin position="230"/>
        <end position="243"/>
    </location>
</feature>
<evidence type="ECO:0000256" key="2">
    <source>
        <dbReference type="SAM" id="Phobius"/>
    </source>
</evidence>
<dbReference type="EMBL" id="JACXYU010000008">
    <property type="protein sequence ID" value="MBD3933136.1"/>
    <property type="molecule type" value="Genomic_DNA"/>
</dbReference>
<dbReference type="RefSeq" id="WP_191210432.1">
    <property type="nucleotide sequence ID" value="NZ_BAABKL010000003.1"/>
</dbReference>
<gene>
    <name evidence="3" type="ORF">IF129_16465</name>
</gene>
<feature type="compositionally biased region" description="Acidic residues" evidence="1">
    <location>
        <begin position="396"/>
        <end position="405"/>
    </location>
</feature>
<feature type="region of interest" description="Disordered" evidence="1">
    <location>
        <begin position="391"/>
        <end position="426"/>
    </location>
</feature>
<keyword evidence="2" id="KW-1133">Transmembrane helix</keyword>
<feature type="compositionally biased region" description="Low complexity" evidence="1">
    <location>
        <begin position="7"/>
        <end position="20"/>
    </location>
</feature>
<evidence type="ECO:0000313" key="4">
    <source>
        <dbReference type="Proteomes" id="UP000632289"/>
    </source>
</evidence>